<protein>
    <submittedName>
        <fullName evidence="1">Uncharacterized protein</fullName>
    </submittedName>
</protein>
<evidence type="ECO:0000313" key="1">
    <source>
        <dbReference type="EMBL" id="KAJ7014989.1"/>
    </source>
</evidence>
<sequence>MISTSPVPDSAPSQMTSNDSFFIKEFCYTSISQNHLQRRCLTVGDRATIAAIFLQYWFSLL</sequence>
<comment type="caution">
    <text evidence="1">The sequence shown here is derived from an EMBL/GenBank/DDBJ whole genome shotgun (WGS) entry which is preliminary data.</text>
</comment>
<proteinExistence type="predicted"/>
<dbReference type="EMBL" id="JAQIZT010000001">
    <property type="protein sequence ID" value="KAJ7014989.1"/>
    <property type="molecule type" value="Genomic_DNA"/>
</dbReference>
<keyword evidence="2" id="KW-1185">Reference proteome</keyword>
<gene>
    <name evidence="1" type="ORF">NC653_004320</name>
</gene>
<reference evidence="1 2" key="1">
    <citation type="journal article" date="2023" name="Mol. Ecol. Resour.">
        <title>Chromosome-level genome assembly of a triploid poplar Populus alba 'Berolinensis'.</title>
        <authorList>
            <person name="Chen S."/>
            <person name="Yu Y."/>
            <person name="Wang X."/>
            <person name="Wang S."/>
            <person name="Zhang T."/>
            <person name="Zhou Y."/>
            <person name="He R."/>
            <person name="Meng N."/>
            <person name="Wang Y."/>
            <person name="Liu W."/>
            <person name="Liu Z."/>
            <person name="Liu J."/>
            <person name="Guo Q."/>
            <person name="Huang H."/>
            <person name="Sederoff R.R."/>
            <person name="Wang G."/>
            <person name="Qu G."/>
            <person name="Chen S."/>
        </authorList>
    </citation>
    <scope>NUCLEOTIDE SEQUENCE [LARGE SCALE GENOMIC DNA]</scope>
    <source>
        <strain evidence="1">SC-2020</strain>
    </source>
</reference>
<accession>A0AAD6RTS2</accession>
<dbReference type="Proteomes" id="UP001164929">
    <property type="component" value="Chromosome 1"/>
</dbReference>
<name>A0AAD6RTS2_9ROSI</name>
<evidence type="ECO:0000313" key="2">
    <source>
        <dbReference type="Proteomes" id="UP001164929"/>
    </source>
</evidence>
<dbReference type="AlphaFoldDB" id="A0AAD6RTS2"/>
<organism evidence="1 2">
    <name type="scientific">Populus alba x Populus x berolinensis</name>
    <dbReference type="NCBI Taxonomy" id="444605"/>
    <lineage>
        <taxon>Eukaryota</taxon>
        <taxon>Viridiplantae</taxon>
        <taxon>Streptophyta</taxon>
        <taxon>Embryophyta</taxon>
        <taxon>Tracheophyta</taxon>
        <taxon>Spermatophyta</taxon>
        <taxon>Magnoliopsida</taxon>
        <taxon>eudicotyledons</taxon>
        <taxon>Gunneridae</taxon>
        <taxon>Pentapetalae</taxon>
        <taxon>rosids</taxon>
        <taxon>fabids</taxon>
        <taxon>Malpighiales</taxon>
        <taxon>Salicaceae</taxon>
        <taxon>Saliceae</taxon>
        <taxon>Populus</taxon>
    </lineage>
</organism>